<comment type="similarity">
    <text evidence="1">Belongs to the PGI/PMI family.</text>
</comment>
<dbReference type="NCBIfam" id="NF006426">
    <property type="entry name" value="PRK08674.1-6"/>
    <property type="match status" value="1"/>
</dbReference>
<dbReference type="GO" id="GO:0005975">
    <property type="term" value="P:carbohydrate metabolic process"/>
    <property type="evidence" value="ECO:0007669"/>
    <property type="project" value="InterPro"/>
</dbReference>
<dbReference type="GO" id="GO:0004347">
    <property type="term" value="F:glucose-6-phosphate isomerase activity"/>
    <property type="evidence" value="ECO:0007669"/>
    <property type="project" value="InterPro"/>
</dbReference>
<dbReference type="AlphaFoldDB" id="A0A1B7LBY6"/>
<evidence type="ECO:0000259" key="3">
    <source>
        <dbReference type="PROSITE" id="PS51464"/>
    </source>
</evidence>
<dbReference type="GO" id="GO:0004476">
    <property type="term" value="F:mannose-6-phosphate isomerase activity"/>
    <property type="evidence" value="ECO:0007669"/>
    <property type="project" value="InterPro"/>
</dbReference>
<dbReference type="InterPro" id="IPR035484">
    <property type="entry name" value="SIS_PGI/PMI_1"/>
</dbReference>
<evidence type="ECO:0000313" key="4">
    <source>
        <dbReference type="EMBL" id="OAT80247.1"/>
    </source>
</evidence>
<dbReference type="GO" id="GO:0097367">
    <property type="term" value="F:carbohydrate derivative binding"/>
    <property type="evidence" value="ECO:0007669"/>
    <property type="project" value="InterPro"/>
</dbReference>
<comment type="caution">
    <text evidence="4">The sequence shown here is derived from an EMBL/GenBank/DDBJ whole genome shotgun (WGS) entry which is preliminary data.</text>
</comment>
<name>A0A1B7LBY6_9FIRM</name>
<dbReference type="CDD" id="cd05017">
    <property type="entry name" value="SIS_PGI_PMI_1"/>
    <property type="match status" value="1"/>
</dbReference>
<dbReference type="NCBIfam" id="TIGR02128">
    <property type="entry name" value="G6PI_arch"/>
    <property type="match status" value="1"/>
</dbReference>
<dbReference type="CDD" id="cd05637">
    <property type="entry name" value="SIS_PGI_PMI_2"/>
    <property type="match status" value="1"/>
</dbReference>
<dbReference type="PROSITE" id="PS51464">
    <property type="entry name" value="SIS"/>
    <property type="match status" value="1"/>
</dbReference>
<gene>
    <name evidence="4" type="ORF">A6M21_01015</name>
</gene>
<dbReference type="EMBL" id="LYVF01000184">
    <property type="protein sequence ID" value="OAT80247.1"/>
    <property type="molecule type" value="Genomic_DNA"/>
</dbReference>
<dbReference type="Proteomes" id="UP000078532">
    <property type="component" value="Unassembled WGS sequence"/>
</dbReference>
<dbReference type="GO" id="GO:1901135">
    <property type="term" value="P:carbohydrate derivative metabolic process"/>
    <property type="evidence" value="ECO:0007669"/>
    <property type="project" value="InterPro"/>
</dbReference>
<dbReference type="NCBIfam" id="NF006423">
    <property type="entry name" value="PRK08674.1-2"/>
    <property type="match status" value="1"/>
</dbReference>
<keyword evidence="2 4" id="KW-0413">Isomerase</keyword>
<accession>A0A1B7LBY6</accession>
<dbReference type="InterPro" id="IPR019490">
    <property type="entry name" value="Glu6P/Mann6P_isomerase_C"/>
</dbReference>
<dbReference type="Pfam" id="PF10432">
    <property type="entry name" value="bact-PGI_C"/>
    <property type="match status" value="1"/>
</dbReference>
<protein>
    <submittedName>
        <fullName evidence="4">Bifunctional phosphoglucose/phosphomannose isomerase</fullName>
    </submittedName>
</protein>
<dbReference type="SUPFAM" id="SSF53697">
    <property type="entry name" value="SIS domain"/>
    <property type="match status" value="1"/>
</dbReference>
<feature type="domain" description="SIS" evidence="3">
    <location>
        <begin position="23"/>
        <end position="156"/>
    </location>
</feature>
<evidence type="ECO:0000313" key="5">
    <source>
        <dbReference type="Proteomes" id="UP000078532"/>
    </source>
</evidence>
<organism evidence="4 5">
    <name type="scientific">Desulfotomaculum copahuensis</name>
    <dbReference type="NCBI Taxonomy" id="1838280"/>
    <lineage>
        <taxon>Bacteria</taxon>
        <taxon>Bacillati</taxon>
        <taxon>Bacillota</taxon>
        <taxon>Clostridia</taxon>
        <taxon>Eubacteriales</taxon>
        <taxon>Desulfotomaculaceae</taxon>
        <taxon>Desulfotomaculum</taxon>
    </lineage>
</organism>
<dbReference type="InterPro" id="IPR001347">
    <property type="entry name" value="SIS_dom"/>
</dbReference>
<keyword evidence="5" id="KW-1185">Reference proteome</keyword>
<dbReference type="STRING" id="1838280.A6M21_01015"/>
<proteinExistence type="inferred from homology"/>
<dbReference type="Gene3D" id="3.40.50.10490">
    <property type="entry name" value="Glucose-6-phosphate isomerase like protein, domain 1"/>
    <property type="match status" value="2"/>
</dbReference>
<reference evidence="4 5" key="1">
    <citation type="submission" date="2016-04" db="EMBL/GenBank/DDBJ databases">
        <authorList>
            <person name="Evans L.H."/>
            <person name="Alamgir A."/>
            <person name="Owens N."/>
            <person name="Weber N.D."/>
            <person name="Virtaneva K."/>
            <person name="Barbian K."/>
            <person name="Babar A."/>
            <person name="Rosenke K."/>
        </authorList>
    </citation>
    <scope>NUCLEOTIDE SEQUENCE [LARGE SCALE GENOMIC DNA]</scope>
    <source>
        <strain evidence="4 5">LMa1</strain>
    </source>
</reference>
<sequence length="336" mass="36839">MFDALSGLPEQCIRAWELGMALTVSARAEIRQVMVTGLGGSAIGGDLLRIFAGKRLPVPVTVNRDYVLPKFVGPQTLLFATSYSGNTEETLSAYREAREKGAQIIALTTGGKLKAMAEKDGVPVITVPGGISPRAATGYLFLPTLAVLQKLGLLEPLDEQVAELSRHLQAMREQLKPETPLAENRAKQVAINFFQRIPVIWGASGTSEVVAQRWKGQVNENAKAPAYWNVFPELNHNELVGFQKPEELLRQLYIVILRDTQDHPRVQKRYAITREIMGGAVAGMDEIEATGNGDLARLYSLIYPGDYASVYLALLYGIDPGPVKVIDQLKARLAEQ</sequence>
<dbReference type="InterPro" id="IPR046348">
    <property type="entry name" value="SIS_dom_sf"/>
</dbReference>
<evidence type="ECO:0000256" key="2">
    <source>
        <dbReference type="ARBA" id="ARBA00023235"/>
    </source>
</evidence>
<evidence type="ECO:0000256" key="1">
    <source>
        <dbReference type="ARBA" id="ARBA00010523"/>
    </source>
</evidence>